<feature type="chain" id="PRO_5043691421" evidence="2">
    <location>
        <begin position="21"/>
        <end position="373"/>
    </location>
</feature>
<reference evidence="3" key="2">
    <citation type="submission" date="2022-06" db="UniProtKB">
        <authorList>
            <consortium name="EnsemblMetazoa"/>
        </authorList>
    </citation>
    <scope>IDENTIFICATION</scope>
    <source>
        <strain evidence="3">PS312</strain>
    </source>
</reference>
<dbReference type="GO" id="GO:0046872">
    <property type="term" value="F:metal ion binding"/>
    <property type="evidence" value="ECO:0007669"/>
    <property type="project" value="InterPro"/>
</dbReference>
<organism evidence="3 4">
    <name type="scientific">Pristionchus pacificus</name>
    <name type="common">Parasitic nematode worm</name>
    <dbReference type="NCBI Taxonomy" id="54126"/>
    <lineage>
        <taxon>Eukaryota</taxon>
        <taxon>Metazoa</taxon>
        <taxon>Ecdysozoa</taxon>
        <taxon>Nematoda</taxon>
        <taxon>Chromadorea</taxon>
        <taxon>Rhabditida</taxon>
        <taxon>Rhabditina</taxon>
        <taxon>Diplogasteromorpha</taxon>
        <taxon>Diplogasteroidea</taxon>
        <taxon>Neodiplogasteridae</taxon>
        <taxon>Pristionchus</taxon>
    </lineage>
</organism>
<feature type="compositionally biased region" description="Polar residues" evidence="1">
    <location>
        <begin position="148"/>
        <end position="157"/>
    </location>
</feature>
<proteinExistence type="predicted"/>
<evidence type="ECO:0000313" key="3">
    <source>
        <dbReference type="EnsemblMetazoa" id="PPA07808.1"/>
    </source>
</evidence>
<feature type="signal peptide" evidence="2">
    <location>
        <begin position="1"/>
        <end position="20"/>
    </location>
</feature>
<gene>
    <name evidence="3" type="primary">WBGene00097362</name>
</gene>
<keyword evidence="2" id="KW-0732">Signal</keyword>
<evidence type="ECO:0000256" key="1">
    <source>
        <dbReference type="SAM" id="MobiDB-lite"/>
    </source>
</evidence>
<dbReference type="PROSITE" id="PS50103">
    <property type="entry name" value="ZF_C3H1"/>
    <property type="match status" value="1"/>
</dbReference>
<feature type="region of interest" description="Disordered" evidence="1">
    <location>
        <begin position="148"/>
        <end position="228"/>
    </location>
</feature>
<feature type="compositionally biased region" description="Low complexity" evidence="1">
    <location>
        <begin position="187"/>
        <end position="228"/>
    </location>
</feature>
<name>A0A2A6B630_PRIPA</name>
<accession>A0A8R1U6U0</accession>
<protein>
    <submittedName>
        <fullName evidence="3">C3H1-type domain-containing protein</fullName>
    </submittedName>
</protein>
<evidence type="ECO:0000256" key="2">
    <source>
        <dbReference type="SAM" id="SignalP"/>
    </source>
</evidence>
<feature type="compositionally biased region" description="Polar residues" evidence="1">
    <location>
        <begin position="172"/>
        <end position="182"/>
    </location>
</feature>
<dbReference type="Proteomes" id="UP000005239">
    <property type="component" value="Unassembled WGS sequence"/>
</dbReference>
<dbReference type="AlphaFoldDB" id="A0A2A6B630"/>
<evidence type="ECO:0000313" key="4">
    <source>
        <dbReference type="Proteomes" id="UP000005239"/>
    </source>
</evidence>
<keyword evidence="4" id="KW-1185">Reference proteome</keyword>
<accession>A0A2A6B630</accession>
<dbReference type="EnsemblMetazoa" id="PPA07808.1">
    <property type="protein sequence ID" value="PPA07808.1"/>
    <property type="gene ID" value="WBGene00097362"/>
</dbReference>
<feature type="compositionally biased region" description="Basic and acidic residues" evidence="1">
    <location>
        <begin position="160"/>
        <end position="170"/>
    </location>
</feature>
<dbReference type="InterPro" id="IPR000571">
    <property type="entry name" value="Znf_CCCH"/>
</dbReference>
<reference evidence="4" key="1">
    <citation type="journal article" date="2008" name="Nat. Genet.">
        <title>The Pristionchus pacificus genome provides a unique perspective on nematode lifestyle and parasitism.</title>
        <authorList>
            <person name="Dieterich C."/>
            <person name="Clifton S.W."/>
            <person name="Schuster L.N."/>
            <person name="Chinwalla A."/>
            <person name="Delehaunty K."/>
            <person name="Dinkelacker I."/>
            <person name="Fulton L."/>
            <person name="Fulton R."/>
            <person name="Godfrey J."/>
            <person name="Minx P."/>
            <person name="Mitreva M."/>
            <person name="Roeseler W."/>
            <person name="Tian H."/>
            <person name="Witte H."/>
            <person name="Yang S.P."/>
            <person name="Wilson R.K."/>
            <person name="Sommer R.J."/>
        </authorList>
    </citation>
    <scope>NUCLEOTIDE SEQUENCE [LARGE SCALE GENOMIC DNA]</scope>
    <source>
        <strain evidence="4">PS312</strain>
    </source>
</reference>
<sequence>MLLHHMMMIIIPWMITPMMSKDTCDDPEKDIGYYDSDPDGPLFVRVSARIFEGMNSAIVKEESACISLCQHSKGCVCAQYVSQNGTCILGSKCMLLHDPTSFNEVVIFHAIAQESYDDFDKCDNDANKQIEMAVKWLGEIGSVTEYSSSSTIKSTEATPDFDRDNNRVPDDLSSTVVSTTPTDAGVDGSSSSTMDPGSSSPTSLSPSPSIYSSTISQSTPSSTTTGQQSLNNLLSVSSNATCTPDMCACGEKQEMRVDIPGTWATGMRLKKETRGWVIYGETDSQEYFLADGSVVPSAVCLPSQRGYGLPNCPAAVIVQGTYTLKAYSCTSPTKFQKGTGGNEDCFQIYVGVCNKGYKCIITDFYPLKVIHCG</sequence>